<gene>
    <name evidence="1" type="ORF">GALL_530530</name>
</gene>
<accession>A0A1J5PD09</accession>
<sequence>MLFSTSVVHTHNRWMVQSRRCLRLSTKTRLKRWIPRQVCSKNLDGDHAREATIVSAIDIGHPAAAY</sequence>
<name>A0A1J5PD09_9ZZZZ</name>
<proteinExistence type="predicted"/>
<protein>
    <submittedName>
        <fullName evidence="1">Uncharacterized protein</fullName>
    </submittedName>
</protein>
<reference evidence="1" key="1">
    <citation type="submission" date="2016-10" db="EMBL/GenBank/DDBJ databases">
        <title>Sequence of Gallionella enrichment culture.</title>
        <authorList>
            <person name="Poehlein A."/>
            <person name="Muehling M."/>
            <person name="Daniel R."/>
        </authorList>
    </citation>
    <scope>NUCLEOTIDE SEQUENCE</scope>
</reference>
<dbReference type="EMBL" id="MLJW01007366">
    <property type="protein sequence ID" value="OIQ65388.1"/>
    <property type="molecule type" value="Genomic_DNA"/>
</dbReference>
<comment type="caution">
    <text evidence="1">The sequence shown here is derived from an EMBL/GenBank/DDBJ whole genome shotgun (WGS) entry which is preliminary data.</text>
</comment>
<evidence type="ECO:0000313" key="1">
    <source>
        <dbReference type="EMBL" id="OIQ65388.1"/>
    </source>
</evidence>
<organism evidence="1">
    <name type="scientific">mine drainage metagenome</name>
    <dbReference type="NCBI Taxonomy" id="410659"/>
    <lineage>
        <taxon>unclassified sequences</taxon>
        <taxon>metagenomes</taxon>
        <taxon>ecological metagenomes</taxon>
    </lineage>
</organism>
<dbReference type="AlphaFoldDB" id="A0A1J5PD09"/>